<reference evidence="1" key="1">
    <citation type="submission" date="2023-11" db="EMBL/GenBank/DDBJ databases">
        <authorList>
            <person name="Poullet M."/>
        </authorList>
    </citation>
    <scope>NUCLEOTIDE SEQUENCE</scope>
    <source>
        <strain evidence="1">E1834</strain>
    </source>
</reference>
<evidence type="ECO:0000313" key="1">
    <source>
        <dbReference type="EMBL" id="CAK5011670.1"/>
    </source>
</evidence>
<gene>
    <name evidence="1" type="ORF">MENTE1834_LOCUS1983</name>
</gene>
<accession>A0ACB0XPY2</accession>
<proteinExistence type="predicted"/>
<protein>
    <submittedName>
        <fullName evidence="1">Uncharacterized protein</fullName>
    </submittedName>
</protein>
<evidence type="ECO:0000313" key="2">
    <source>
        <dbReference type="Proteomes" id="UP001497535"/>
    </source>
</evidence>
<keyword evidence="2" id="KW-1185">Reference proteome</keyword>
<organism evidence="1 2">
    <name type="scientific">Meloidogyne enterolobii</name>
    <name type="common">Root-knot nematode worm</name>
    <name type="synonym">Meloidogyne mayaguensis</name>
    <dbReference type="NCBI Taxonomy" id="390850"/>
    <lineage>
        <taxon>Eukaryota</taxon>
        <taxon>Metazoa</taxon>
        <taxon>Ecdysozoa</taxon>
        <taxon>Nematoda</taxon>
        <taxon>Chromadorea</taxon>
        <taxon>Rhabditida</taxon>
        <taxon>Tylenchina</taxon>
        <taxon>Tylenchomorpha</taxon>
        <taxon>Tylenchoidea</taxon>
        <taxon>Meloidogynidae</taxon>
        <taxon>Meloidogyninae</taxon>
        <taxon>Meloidogyne</taxon>
    </lineage>
</organism>
<comment type="caution">
    <text evidence="1">The sequence shown here is derived from an EMBL/GenBank/DDBJ whole genome shotgun (WGS) entry which is preliminary data.</text>
</comment>
<name>A0ACB0XPY2_MELEN</name>
<dbReference type="EMBL" id="CAVMJV010000001">
    <property type="protein sequence ID" value="CAK5011670.1"/>
    <property type="molecule type" value="Genomic_DNA"/>
</dbReference>
<dbReference type="Proteomes" id="UP001497535">
    <property type="component" value="Unassembled WGS sequence"/>
</dbReference>
<sequence>MQGSSFQEPCKDRDVTKEEYNTINAIRDKNGEKQMKIVEEYTDDFQEGILICGIKDLKRKVIFYI</sequence>